<dbReference type="AlphaFoldDB" id="A0A914ZHR9"/>
<organism evidence="1 2">
    <name type="scientific">Parascaris univalens</name>
    <name type="common">Nematode worm</name>
    <dbReference type="NCBI Taxonomy" id="6257"/>
    <lineage>
        <taxon>Eukaryota</taxon>
        <taxon>Metazoa</taxon>
        <taxon>Ecdysozoa</taxon>
        <taxon>Nematoda</taxon>
        <taxon>Chromadorea</taxon>
        <taxon>Rhabditida</taxon>
        <taxon>Spirurina</taxon>
        <taxon>Ascaridomorpha</taxon>
        <taxon>Ascaridoidea</taxon>
        <taxon>Ascarididae</taxon>
        <taxon>Parascaris</taxon>
    </lineage>
</organism>
<accession>A0A914ZHR9</accession>
<sequence length="98" mass="11534">MTQKLHCYPFVHYEFLPQVAHSAPFTMSFFSPLDDLPLLETAALTLYTPLPIFIKKKERYPATRCVEYPSSFIRKIRLTSVLRNRIHLHIIYSYTALD</sequence>
<name>A0A914ZHR9_PARUN</name>
<reference evidence="2" key="1">
    <citation type="submission" date="2022-11" db="UniProtKB">
        <authorList>
            <consortium name="WormBaseParasite"/>
        </authorList>
    </citation>
    <scope>IDENTIFICATION</scope>
</reference>
<evidence type="ECO:0000313" key="1">
    <source>
        <dbReference type="Proteomes" id="UP000887569"/>
    </source>
</evidence>
<dbReference type="WBParaSite" id="PgB04_g122_t01">
    <property type="protein sequence ID" value="PgB04_g122_t01"/>
    <property type="gene ID" value="PgB04_g122"/>
</dbReference>
<protein>
    <submittedName>
        <fullName evidence="2">Uncharacterized protein</fullName>
    </submittedName>
</protein>
<proteinExistence type="predicted"/>
<dbReference type="Proteomes" id="UP000887569">
    <property type="component" value="Unplaced"/>
</dbReference>
<evidence type="ECO:0000313" key="2">
    <source>
        <dbReference type="WBParaSite" id="PgB04_g122_t01"/>
    </source>
</evidence>
<keyword evidence="1" id="KW-1185">Reference proteome</keyword>